<evidence type="ECO:0000313" key="1">
    <source>
        <dbReference type="EMBL" id="POG63297.1"/>
    </source>
</evidence>
<dbReference type="Proteomes" id="UP000018888">
    <property type="component" value="Unassembled WGS sequence"/>
</dbReference>
<evidence type="ECO:0008006" key="3">
    <source>
        <dbReference type="Google" id="ProtNLM"/>
    </source>
</evidence>
<dbReference type="VEuPathDB" id="FungiDB:RhiirFUN_008294"/>
<organism evidence="1 2">
    <name type="scientific">Rhizophagus irregularis (strain DAOM 181602 / DAOM 197198 / MUCL 43194)</name>
    <name type="common">Arbuscular mycorrhizal fungus</name>
    <name type="synonym">Glomus intraradices</name>
    <dbReference type="NCBI Taxonomy" id="747089"/>
    <lineage>
        <taxon>Eukaryota</taxon>
        <taxon>Fungi</taxon>
        <taxon>Fungi incertae sedis</taxon>
        <taxon>Mucoromycota</taxon>
        <taxon>Glomeromycotina</taxon>
        <taxon>Glomeromycetes</taxon>
        <taxon>Glomerales</taxon>
        <taxon>Glomeraceae</taxon>
        <taxon>Rhizophagus</taxon>
    </lineage>
</organism>
<sequence>MNKEDEIPPLPFIIINNTECTVCKKSFKSSRGLFQHKNIIRKYNEIPARQEKIPSFLINKFKENIVYLIHRRLGKKNTGLQTVSMDCPVDLFKEIFKNYIHYYTKRTGALKCVFRGSTGYQELSNIFDDSNWGVKYYQQNQKTFVQLSSQNQEESPLSKLRLKKAIKNPKYSYGELIVEWKQKKDIDAKKNVHNGGFMYIHFFVSRGLYI</sequence>
<reference evidence="1 2" key="1">
    <citation type="journal article" date="2013" name="Proc. Natl. Acad. Sci. U.S.A.">
        <title>Genome of an arbuscular mycorrhizal fungus provides insight into the oldest plant symbiosis.</title>
        <authorList>
            <person name="Tisserant E."/>
            <person name="Malbreil M."/>
            <person name="Kuo A."/>
            <person name="Kohler A."/>
            <person name="Symeonidi A."/>
            <person name="Balestrini R."/>
            <person name="Charron P."/>
            <person name="Duensing N."/>
            <person name="Frei Dit Frey N."/>
            <person name="Gianinazzi-Pearson V."/>
            <person name="Gilbert L.B."/>
            <person name="Handa Y."/>
            <person name="Herr J.R."/>
            <person name="Hijri M."/>
            <person name="Koul R."/>
            <person name="Kawaguchi M."/>
            <person name="Krajinski F."/>
            <person name="Lammers P.J."/>
            <person name="Masclaux F.G."/>
            <person name="Murat C."/>
            <person name="Morin E."/>
            <person name="Ndikumana S."/>
            <person name="Pagni M."/>
            <person name="Petitpierre D."/>
            <person name="Requena N."/>
            <person name="Rosikiewicz P."/>
            <person name="Riley R."/>
            <person name="Saito K."/>
            <person name="San Clemente H."/>
            <person name="Shapiro H."/>
            <person name="van Tuinen D."/>
            <person name="Becard G."/>
            <person name="Bonfante P."/>
            <person name="Paszkowski U."/>
            <person name="Shachar-Hill Y.Y."/>
            <person name="Tuskan G.A."/>
            <person name="Young P.W."/>
            <person name="Sanders I.R."/>
            <person name="Henrissat B."/>
            <person name="Rensing S.A."/>
            <person name="Grigoriev I.V."/>
            <person name="Corradi N."/>
            <person name="Roux C."/>
            <person name="Martin F."/>
        </authorList>
    </citation>
    <scope>NUCLEOTIDE SEQUENCE [LARGE SCALE GENOMIC DNA]</scope>
    <source>
        <strain evidence="1 2">DAOM 197198</strain>
    </source>
</reference>
<dbReference type="AlphaFoldDB" id="A0A2P4PD61"/>
<protein>
    <recommendedName>
        <fullName evidence="3">C2H2-type domain-containing protein</fullName>
    </recommendedName>
</protein>
<accession>A0A2P4PD61</accession>
<evidence type="ECO:0000313" key="2">
    <source>
        <dbReference type="Proteomes" id="UP000018888"/>
    </source>
</evidence>
<keyword evidence="2" id="KW-1185">Reference proteome</keyword>
<reference evidence="1 2" key="2">
    <citation type="journal article" date="2018" name="New Phytol.">
        <title>High intraspecific genome diversity in the model arbuscular mycorrhizal symbiont Rhizophagus irregularis.</title>
        <authorList>
            <person name="Chen E.C.H."/>
            <person name="Morin E."/>
            <person name="Beaudet D."/>
            <person name="Noel J."/>
            <person name="Yildirir G."/>
            <person name="Ndikumana S."/>
            <person name="Charron P."/>
            <person name="St-Onge C."/>
            <person name="Giorgi J."/>
            <person name="Kruger M."/>
            <person name="Marton T."/>
            <person name="Ropars J."/>
            <person name="Grigoriev I.V."/>
            <person name="Hainaut M."/>
            <person name="Henrissat B."/>
            <person name="Roux C."/>
            <person name="Martin F."/>
            <person name="Corradi N."/>
        </authorList>
    </citation>
    <scope>NUCLEOTIDE SEQUENCE [LARGE SCALE GENOMIC DNA]</scope>
    <source>
        <strain evidence="1 2">DAOM 197198</strain>
    </source>
</reference>
<proteinExistence type="predicted"/>
<name>A0A2P4PD61_RHIID</name>
<gene>
    <name evidence="1" type="ORF">GLOIN_2v1809092</name>
</gene>
<dbReference type="EMBL" id="AUPC02000271">
    <property type="protein sequence ID" value="POG63297.1"/>
    <property type="molecule type" value="Genomic_DNA"/>
</dbReference>
<comment type="caution">
    <text evidence="1">The sequence shown here is derived from an EMBL/GenBank/DDBJ whole genome shotgun (WGS) entry which is preliminary data.</text>
</comment>